<feature type="transmembrane region" description="Helical" evidence="8">
    <location>
        <begin position="242"/>
        <end position="262"/>
    </location>
</feature>
<evidence type="ECO:0000313" key="11">
    <source>
        <dbReference type="Proteomes" id="UP000214355"/>
    </source>
</evidence>
<evidence type="ECO:0000256" key="6">
    <source>
        <dbReference type="ARBA" id="ARBA00022989"/>
    </source>
</evidence>
<dbReference type="PIRSF" id="PIRSF006060">
    <property type="entry name" value="AA_transporter"/>
    <property type="match status" value="1"/>
</dbReference>
<feature type="transmembrane region" description="Helical" evidence="8">
    <location>
        <begin position="169"/>
        <end position="190"/>
    </location>
</feature>
<dbReference type="STRING" id="131112.SAMN04489737_0266"/>
<keyword evidence="4 8" id="KW-0812">Transmembrane</keyword>
<dbReference type="Pfam" id="PF00324">
    <property type="entry name" value="AA_permease"/>
    <property type="match status" value="1"/>
</dbReference>
<comment type="subcellular location">
    <subcellularLocation>
        <location evidence="1">Membrane</location>
        <topology evidence="1">Multi-pass membrane protein</topology>
    </subcellularLocation>
</comment>
<dbReference type="PROSITE" id="PS00218">
    <property type="entry name" value="AMINO_ACID_PERMEASE_1"/>
    <property type="match status" value="1"/>
</dbReference>
<evidence type="ECO:0000259" key="9">
    <source>
        <dbReference type="Pfam" id="PF00324"/>
    </source>
</evidence>
<sequence length="512" mass="54534">MVVVPKSGQLWDLCSWAGKLLAMTDHETLLAESAETMSVPADSTMPTKHIQLKRGLTSAQVSMIGLSGALGTGLFLGSGSVIGYGGPSTVIAYLAAGLLALSVVWALAEMVSVHPVPGGHGAVAASYLGPYGGYVTRWNFAVTMLIAVGAEVTATATYLQFWFPSLPLWVGTVLCSLFIVALNLFSVHLYGSSEYWFSMIKVIAIVTFIALGLSIVFGLFPGIDAIGTRNLTEYGGFFPKGIPGLLAAICLAVFSFGGIENVSVGAAESEHPERDVPRAAHTMIWRLLLFYVLAILVVLMLQPWAETAGSNGTIDESPFVRALDITGVSGAAHIMNAILIVAALSAANGCLYSSSRMIHSLANDRQAPSWAAVTAQNGSPRRAVIIAMVGMVIASALAIASPANAFLWLYGCATIGILVTWVMTMLTHMAFRAKRKVAGLPLPEHRLWAANIVAPLAIVVSIGIFFGLYWLLPVAWYAGIPYVCILTLSYWVVRSVHSMQTRDLLEEDLASR</sequence>
<evidence type="ECO:0000256" key="1">
    <source>
        <dbReference type="ARBA" id="ARBA00004141"/>
    </source>
</evidence>
<dbReference type="GO" id="GO:0016020">
    <property type="term" value="C:membrane"/>
    <property type="evidence" value="ECO:0007669"/>
    <property type="project" value="UniProtKB-SubCell"/>
</dbReference>
<dbReference type="InterPro" id="IPR004841">
    <property type="entry name" value="AA-permease/SLC12A_dom"/>
</dbReference>
<evidence type="ECO:0000256" key="2">
    <source>
        <dbReference type="ARBA" id="ARBA00008583"/>
    </source>
</evidence>
<feature type="domain" description="Amino acid permease/ SLC12A" evidence="9">
    <location>
        <begin position="61"/>
        <end position="496"/>
    </location>
</feature>
<evidence type="ECO:0000256" key="7">
    <source>
        <dbReference type="ARBA" id="ARBA00023136"/>
    </source>
</evidence>
<keyword evidence="3" id="KW-0813">Transport</keyword>
<evidence type="ECO:0000256" key="5">
    <source>
        <dbReference type="ARBA" id="ARBA00022970"/>
    </source>
</evidence>
<dbReference type="Proteomes" id="UP000214355">
    <property type="component" value="Chromosome I"/>
</dbReference>
<feature type="transmembrane region" description="Helical" evidence="8">
    <location>
        <begin position="447"/>
        <end position="468"/>
    </location>
</feature>
<name>A0A1H2LBJ1_9ACTO</name>
<feature type="transmembrane region" description="Helical" evidence="8">
    <location>
        <begin position="283"/>
        <end position="305"/>
    </location>
</feature>
<dbReference type="FunFam" id="1.20.1740.10:FF:000001">
    <property type="entry name" value="Amino acid permease"/>
    <property type="match status" value="1"/>
</dbReference>
<dbReference type="Gene3D" id="1.20.1740.10">
    <property type="entry name" value="Amino acid/polyamine transporter I"/>
    <property type="match status" value="1"/>
</dbReference>
<dbReference type="AlphaFoldDB" id="A0A1H2LBJ1"/>
<proteinExistence type="inferred from homology"/>
<feature type="transmembrane region" description="Helical" evidence="8">
    <location>
        <begin position="474"/>
        <end position="493"/>
    </location>
</feature>
<feature type="transmembrane region" description="Helical" evidence="8">
    <location>
        <begin position="407"/>
        <end position="426"/>
    </location>
</feature>
<keyword evidence="5" id="KW-0029">Amino-acid transport</keyword>
<dbReference type="GO" id="GO:0055085">
    <property type="term" value="P:transmembrane transport"/>
    <property type="evidence" value="ECO:0007669"/>
    <property type="project" value="InterPro"/>
</dbReference>
<keyword evidence="11" id="KW-1185">Reference proteome</keyword>
<evidence type="ECO:0000256" key="4">
    <source>
        <dbReference type="ARBA" id="ARBA00022692"/>
    </source>
</evidence>
<dbReference type="PANTHER" id="PTHR43495:SF5">
    <property type="entry name" value="GAMMA-AMINOBUTYRIC ACID PERMEASE"/>
    <property type="match status" value="1"/>
</dbReference>
<feature type="transmembrane region" description="Helical" evidence="8">
    <location>
        <begin position="383"/>
        <end position="401"/>
    </location>
</feature>
<gene>
    <name evidence="10" type="ORF">SAMN04489737_0266</name>
</gene>
<evidence type="ECO:0000256" key="3">
    <source>
        <dbReference type="ARBA" id="ARBA00022448"/>
    </source>
</evidence>
<feature type="transmembrane region" description="Helical" evidence="8">
    <location>
        <begin position="61"/>
        <end position="84"/>
    </location>
</feature>
<reference evidence="11" key="1">
    <citation type="submission" date="2016-10" db="EMBL/GenBank/DDBJ databases">
        <authorList>
            <person name="Varghese N."/>
            <person name="Submissions S."/>
        </authorList>
    </citation>
    <scope>NUCLEOTIDE SEQUENCE [LARGE SCALE GENOMIC DNA]</scope>
    <source>
        <strain evidence="11">DSM 10002</strain>
    </source>
</reference>
<feature type="transmembrane region" description="Helical" evidence="8">
    <location>
        <begin position="90"/>
        <end position="108"/>
    </location>
</feature>
<dbReference type="InterPro" id="IPR004840">
    <property type="entry name" value="Amino_acid_permease_CS"/>
</dbReference>
<dbReference type="EMBL" id="LT629804">
    <property type="protein sequence ID" value="SDU77978.1"/>
    <property type="molecule type" value="Genomic_DNA"/>
</dbReference>
<feature type="transmembrane region" description="Helical" evidence="8">
    <location>
        <begin position="325"/>
        <end position="347"/>
    </location>
</feature>
<accession>A0A1H2LBJ1</accession>
<protein>
    <submittedName>
        <fullName evidence="10">L-asparagine transporter</fullName>
    </submittedName>
</protein>
<keyword evidence="6 8" id="KW-1133">Transmembrane helix</keyword>
<evidence type="ECO:0000256" key="8">
    <source>
        <dbReference type="SAM" id="Phobius"/>
    </source>
</evidence>
<feature type="transmembrane region" description="Helical" evidence="8">
    <location>
        <begin position="140"/>
        <end position="163"/>
    </location>
</feature>
<evidence type="ECO:0000313" key="10">
    <source>
        <dbReference type="EMBL" id="SDU77978.1"/>
    </source>
</evidence>
<comment type="similarity">
    <text evidence="2">Belongs to the amino acid-polyamine-organocation (APC) superfamily. Amino acid transporter (AAT) (TC 2.A.3.1) family.</text>
</comment>
<dbReference type="GO" id="GO:0006865">
    <property type="term" value="P:amino acid transport"/>
    <property type="evidence" value="ECO:0007669"/>
    <property type="project" value="UniProtKB-KW"/>
</dbReference>
<feature type="transmembrane region" description="Helical" evidence="8">
    <location>
        <begin position="202"/>
        <end position="222"/>
    </location>
</feature>
<keyword evidence="7 8" id="KW-0472">Membrane</keyword>
<organism evidence="10 11">
    <name type="scientific">Arcanobacterium phocae</name>
    <dbReference type="NCBI Taxonomy" id="131112"/>
    <lineage>
        <taxon>Bacteria</taxon>
        <taxon>Bacillati</taxon>
        <taxon>Actinomycetota</taxon>
        <taxon>Actinomycetes</taxon>
        <taxon>Actinomycetales</taxon>
        <taxon>Actinomycetaceae</taxon>
        <taxon>Arcanobacterium</taxon>
    </lineage>
</organism>
<dbReference type="PANTHER" id="PTHR43495">
    <property type="entry name" value="GABA PERMEASE"/>
    <property type="match status" value="1"/>
</dbReference>